<name>A0A0E9UGF3_ANGAN</name>
<reference evidence="1" key="2">
    <citation type="journal article" date="2015" name="Fish Shellfish Immunol.">
        <title>Early steps in the European eel (Anguilla anguilla)-Vibrio vulnificus interaction in the gills: Role of the RtxA13 toxin.</title>
        <authorList>
            <person name="Callol A."/>
            <person name="Pajuelo D."/>
            <person name="Ebbesson L."/>
            <person name="Teles M."/>
            <person name="MacKenzie S."/>
            <person name="Amaro C."/>
        </authorList>
    </citation>
    <scope>NUCLEOTIDE SEQUENCE</scope>
</reference>
<sequence>MMFQTVHFGEPKVLPMSLTVFFLISQPRNGFLDFQQHNSGPHVDKHQ</sequence>
<dbReference type="EMBL" id="GBXM01043618">
    <property type="protein sequence ID" value="JAH64959.1"/>
    <property type="molecule type" value="Transcribed_RNA"/>
</dbReference>
<dbReference type="AlphaFoldDB" id="A0A0E9UGF3"/>
<proteinExistence type="predicted"/>
<evidence type="ECO:0000313" key="1">
    <source>
        <dbReference type="EMBL" id="JAH64959.1"/>
    </source>
</evidence>
<reference evidence="1" key="1">
    <citation type="submission" date="2014-11" db="EMBL/GenBank/DDBJ databases">
        <authorList>
            <person name="Amaro Gonzalez C."/>
        </authorList>
    </citation>
    <scope>NUCLEOTIDE SEQUENCE</scope>
</reference>
<organism evidence="1">
    <name type="scientific">Anguilla anguilla</name>
    <name type="common">European freshwater eel</name>
    <name type="synonym">Muraena anguilla</name>
    <dbReference type="NCBI Taxonomy" id="7936"/>
    <lineage>
        <taxon>Eukaryota</taxon>
        <taxon>Metazoa</taxon>
        <taxon>Chordata</taxon>
        <taxon>Craniata</taxon>
        <taxon>Vertebrata</taxon>
        <taxon>Euteleostomi</taxon>
        <taxon>Actinopterygii</taxon>
        <taxon>Neopterygii</taxon>
        <taxon>Teleostei</taxon>
        <taxon>Anguilliformes</taxon>
        <taxon>Anguillidae</taxon>
        <taxon>Anguilla</taxon>
    </lineage>
</organism>
<protein>
    <submittedName>
        <fullName evidence="1">Uncharacterized protein</fullName>
    </submittedName>
</protein>
<accession>A0A0E9UGF3</accession>